<dbReference type="OrthoDB" id="282803at2"/>
<accession>A0A1Q2L1E7</accession>
<feature type="transmembrane region" description="Helical" evidence="1">
    <location>
        <begin position="12"/>
        <end position="35"/>
    </location>
</feature>
<evidence type="ECO:0000313" key="2">
    <source>
        <dbReference type="EMBL" id="AQQ54278.1"/>
    </source>
</evidence>
<dbReference type="KEGG" id="pmar:B0X71_15010"/>
<sequence length="74" mass="7922">MRPPNRPLQAMALYSAILSQLVGSVLIGTFAGMWFDEKLGTAPLFLIIFLLAGVAAGAAAMMYTVQKFDSGDKQ</sequence>
<dbReference type="AlphaFoldDB" id="A0A1Q2L1E7"/>
<name>A0A1Q2L1E7_9BACL</name>
<keyword evidence="1" id="KW-1133">Transmembrane helix</keyword>
<evidence type="ECO:0008006" key="4">
    <source>
        <dbReference type="Google" id="ProtNLM"/>
    </source>
</evidence>
<proteinExistence type="predicted"/>
<evidence type="ECO:0000256" key="1">
    <source>
        <dbReference type="SAM" id="Phobius"/>
    </source>
</evidence>
<organism evidence="2 3">
    <name type="scientific">Planococcus lenghuensis</name>
    <dbReference type="NCBI Taxonomy" id="2213202"/>
    <lineage>
        <taxon>Bacteria</taxon>
        <taxon>Bacillati</taxon>
        <taxon>Bacillota</taxon>
        <taxon>Bacilli</taxon>
        <taxon>Bacillales</taxon>
        <taxon>Caryophanaceae</taxon>
        <taxon>Planococcus</taxon>
    </lineage>
</organism>
<dbReference type="RefSeq" id="WP_077590169.1">
    <property type="nucleotide sequence ID" value="NZ_CP019640.1"/>
</dbReference>
<reference evidence="2 3" key="1">
    <citation type="submission" date="2017-02" db="EMBL/GenBank/DDBJ databases">
        <title>The complete genomic sequence of a novel cold adapted crude oil-degrading bacterium Planococcus qaidamina Y42.</title>
        <authorList>
            <person name="Yang R."/>
        </authorList>
    </citation>
    <scope>NUCLEOTIDE SEQUENCE [LARGE SCALE GENOMIC DNA]</scope>
    <source>
        <strain evidence="2 3">Y42</strain>
    </source>
</reference>
<keyword evidence="3" id="KW-1185">Reference proteome</keyword>
<protein>
    <recommendedName>
        <fullName evidence="4">AtpZ/AtpI family protein</fullName>
    </recommendedName>
</protein>
<dbReference type="Pfam" id="PF09527">
    <property type="entry name" value="ATPase_gene1"/>
    <property type="match status" value="1"/>
</dbReference>
<feature type="transmembrane region" description="Helical" evidence="1">
    <location>
        <begin position="41"/>
        <end position="65"/>
    </location>
</feature>
<keyword evidence="1" id="KW-0472">Membrane</keyword>
<evidence type="ECO:0000313" key="3">
    <source>
        <dbReference type="Proteomes" id="UP000188184"/>
    </source>
</evidence>
<gene>
    <name evidence="2" type="ORF">B0X71_15010</name>
</gene>
<dbReference type="EMBL" id="CP019640">
    <property type="protein sequence ID" value="AQQ54278.1"/>
    <property type="molecule type" value="Genomic_DNA"/>
</dbReference>
<keyword evidence="1" id="KW-0812">Transmembrane</keyword>
<dbReference type="InterPro" id="IPR032820">
    <property type="entry name" value="ATPase_put"/>
</dbReference>
<dbReference type="Proteomes" id="UP000188184">
    <property type="component" value="Chromosome"/>
</dbReference>